<feature type="coiled-coil region" evidence="1">
    <location>
        <begin position="160"/>
        <end position="212"/>
    </location>
</feature>
<feature type="coiled-coil region" evidence="1">
    <location>
        <begin position="242"/>
        <end position="371"/>
    </location>
</feature>
<accession>K3VH41</accession>
<dbReference type="PANTHER" id="PTHR34707:SF1">
    <property type="entry name" value="VIMENTIN-TYPE INTERMEDIATE FILAMENT-ASSOCIATED COILED-COIL PROTEIN"/>
    <property type="match status" value="1"/>
</dbReference>
<keyword evidence="1" id="KW-0175">Coiled coil</keyword>
<comment type="caution">
    <text evidence="2">The sequence shown here is derived from an EMBL/GenBank/DDBJ whole genome shotgun (WGS) entry which is preliminary data.</text>
</comment>
<dbReference type="AlphaFoldDB" id="K3VH41"/>
<feature type="coiled-coil region" evidence="1">
    <location>
        <begin position="442"/>
        <end position="518"/>
    </location>
</feature>
<dbReference type="GeneID" id="20364938"/>
<dbReference type="Proteomes" id="UP000007978">
    <property type="component" value="Chromosome 3"/>
</dbReference>
<dbReference type="HOGENOM" id="CLU_398505_0_0_1"/>
<proteinExistence type="predicted"/>
<name>K3VH41_FUSPC</name>
<dbReference type="RefSeq" id="XP_009257713.1">
    <property type="nucleotide sequence ID" value="XM_009259438.1"/>
</dbReference>
<dbReference type="EMBL" id="AFNW01000134">
    <property type="protein sequence ID" value="EKJ73702.1"/>
    <property type="molecule type" value="Genomic_DNA"/>
</dbReference>
<keyword evidence="3" id="KW-1185">Reference proteome</keyword>
<gene>
    <name evidence="2" type="ORF">FPSE_06320</name>
</gene>
<evidence type="ECO:0000313" key="2">
    <source>
        <dbReference type="EMBL" id="EKJ73702.1"/>
    </source>
</evidence>
<organism evidence="2 3">
    <name type="scientific">Fusarium pseudograminearum (strain CS3096)</name>
    <name type="common">Wheat and barley crown-rot fungus</name>
    <dbReference type="NCBI Taxonomy" id="1028729"/>
    <lineage>
        <taxon>Eukaryota</taxon>
        <taxon>Fungi</taxon>
        <taxon>Dikarya</taxon>
        <taxon>Ascomycota</taxon>
        <taxon>Pezizomycotina</taxon>
        <taxon>Sordariomycetes</taxon>
        <taxon>Hypocreomycetidae</taxon>
        <taxon>Hypocreales</taxon>
        <taxon>Nectriaceae</taxon>
        <taxon>Fusarium</taxon>
    </lineage>
</organism>
<evidence type="ECO:0000256" key="1">
    <source>
        <dbReference type="SAM" id="Coils"/>
    </source>
</evidence>
<evidence type="ECO:0000313" key="3">
    <source>
        <dbReference type="Proteomes" id="UP000007978"/>
    </source>
</evidence>
<dbReference type="KEGG" id="fpu:FPSE_06320"/>
<reference evidence="2 3" key="1">
    <citation type="journal article" date="2012" name="PLoS Pathog.">
        <title>Comparative pathogenomics reveals horizontally acquired novel virulence genes in fungi infecting cereal hosts.</title>
        <authorList>
            <person name="Gardiner D.M."/>
            <person name="McDonald M.C."/>
            <person name="Covarelli L."/>
            <person name="Solomon P.S."/>
            <person name="Rusu A.G."/>
            <person name="Marshall M."/>
            <person name="Kazan K."/>
            <person name="Chakraborty S."/>
            <person name="McDonald B.A."/>
            <person name="Manners J.M."/>
        </authorList>
    </citation>
    <scope>NUCLEOTIDE SEQUENCE [LARGE SCALE GENOMIC DNA]</scope>
    <source>
        <strain evidence="2 3">CS3096</strain>
    </source>
</reference>
<dbReference type="OrthoDB" id="5084830at2759"/>
<protein>
    <submittedName>
        <fullName evidence="2">Uncharacterized protein</fullName>
    </submittedName>
</protein>
<dbReference type="PANTHER" id="PTHR34707">
    <property type="entry name" value="VIMENTIN-TYPE INTERMEDIATE FILAMENT-ASSOCIATED COILED-COIL PROTEIN"/>
    <property type="match status" value="1"/>
</dbReference>
<dbReference type="GO" id="GO:0045098">
    <property type="term" value="C:type III intermediate filament"/>
    <property type="evidence" value="ECO:0007669"/>
    <property type="project" value="TreeGrafter"/>
</dbReference>
<sequence length="704" mass="79146">MAPQHKSRDSLTGLSFGIGIDRDIDEAEKEFSLIKGHIVTIKRGASSGEDMATELGYDSDQRNRITATLRNGTDVLKEIKSLQQDIRIAKSSVRQADSRSLAGLDHDDDEEARKRAASQVVRFLVESPDALTLASQMGQLPPAMIATIKDAQGLFLNDDLVSLRNQLDEANEKINVVEAKGRDCEREAQRAMQELRKAQEQHESNETALKRRIANADGQLHSNEQLAEGKLQKLKLDMQAEINRQKDRFDSCKAEKTTLERQTKDLEAQLQEAKRQNVNQSSKTADNLRAYKESIQKKRQVLTDLNVKINDLEKALINKDNTITRRDDVIYTRDQEIQSLNEAHSEQREKLAEKDRKIKELERASNDKDSNITQRDVLVKAREQEIRSLSETILKQNKTLGEKDRKIKDLEKASGHKDNKITKCDDIVNAREEEVKVLKIAISKHQTSLAEKDQKIKELEKASKEKGNTIIQHDGLVKAREEDVRMLNLAISKHQASLADKDRKIKELEKASNEKDDTIATRNGIIKTQVQEAATFLRHISEVESSSDLNHVAKEVLVDSTKASLAPAQWQPWKIHSWSDETSLKITPIDRSPEAIAIQILVALDGRSLEGVELLSLLYGLQTSLCNSSMVSSMIPMLLRAFTAVGTGVHFMHRLVMCQIANLLAPTDEALHQFTAALDNVDPQINSLPLLAFIDGLEEFSLLT</sequence>
<dbReference type="eggNOG" id="KOG1836">
    <property type="taxonomic scope" value="Eukaryota"/>
</dbReference>